<dbReference type="NCBIfam" id="TIGR01727">
    <property type="entry name" value="oligo_HPY"/>
    <property type="match status" value="1"/>
</dbReference>
<proteinExistence type="inferred from homology"/>
<organism evidence="6 7">
    <name type="scientific">Clostridium butyricum</name>
    <dbReference type="NCBI Taxonomy" id="1492"/>
    <lineage>
        <taxon>Bacteria</taxon>
        <taxon>Bacillati</taxon>
        <taxon>Bacillota</taxon>
        <taxon>Clostridia</taxon>
        <taxon>Eubacteriales</taxon>
        <taxon>Clostridiaceae</taxon>
        <taxon>Clostridium</taxon>
    </lineage>
</organism>
<dbReference type="PANTHER" id="PTHR43776:SF8">
    <property type="entry name" value="ABC TRANSPORTER, ATP-BINDING PROTEIN"/>
    <property type="match status" value="1"/>
</dbReference>
<dbReference type="CDD" id="cd03257">
    <property type="entry name" value="ABC_NikE_OppD_transporters"/>
    <property type="match status" value="1"/>
</dbReference>
<dbReference type="GO" id="GO:0055085">
    <property type="term" value="P:transmembrane transport"/>
    <property type="evidence" value="ECO:0007669"/>
    <property type="project" value="UniProtKB-ARBA"/>
</dbReference>
<comment type="similarity">
    <text evidence="1">Belongs to the ABC transporter superfamily.</text>
</comment>
<comment type="caution">
    <text evidence="6">The sequence shown here is derived from an EMBL/GenBank/DDBJ whole genome shotgun (WGS) entry which is preliminary data.</text>
</comment>
<dbReference type="Proteomes" id="UP000238081">
    <property type="component" value="Unassembled WGS sequence"/>
</dbReference>
<gene>
    <name evidence="6" type="ORF">AWN73_18640</name>
</gene>
<dbReference type="FunFam" id="3.40.50.300:FF:000016">
    <property type="entry name" value="Oligopeptide ABC transporter ATP-binding component"/>
    <property type="match status" value="1"/>
</dbReference>
<dbReference type="EMBL" id="LRDH01000142">
    <property type="protein sequence ID" value="PPV12452.1"/>
    <property type="molecule type" value="Genomic_DNA"/>
</dbReference>
<dbReference type="InterPro" id="IPR017871">
    <property type="entry name" value="ABC_transporter-like_CS"/>
</dbReference>
<sequence length="327" mass="36634">MSDEAIIKVENLKQYFPIKGGFFGQTTGNVKAVDNISFEIKKGETLGIVGESGCGKSTTGRTILQLLKPTSGKVYFKGKDITNISRKELRELRTKMQLIFQDPYSSLNARMTVGSIIGEALVDHNLVCKDELRERVLEVMNMCGLPDYYIDRFPNEFSGGQRQRIGIARALALNPEFIVADEPVSALDVSIQAQIINLLVKLKKEKGFTYMFISHDLSVVKHICDKVGVMYLGNMMELADKKELYENPMHPYTEALLSAIPIPDPTVKKKRIILNGDIPSPANPPVGCKFNTRCPYADDKCRKEAPEYNEVKPNHFVACHKAGIFRK</sequence>
<dbReference type="InterPro" id="IPR003439">
    <property type="entry name" value="ABC_transporter-like_ATP-bd"/>
</dbReference>
<dbReference type="InterPro" id="IPR013563">
    <property type="entry name" value="Oligopep_ABC_C"/>
</dbReference>
<evidence type="ECO:0000313" key="6">
    <source>
        <dbReference type="EMBL" id="PPV12452.1"/>
    </source>
</evidence>
<keyword evidence="4" id="KW-0067">ATP-binding</keyword>
<dbReference type="PROSITE" id="PS00211">
    <property type="entry name" value="ABC_TRANSPORTER_1"/>
    <property type="match status" value="1"/>
</dbReference>
<evidence type="ECO:0000313" key="7">
    <source>
        <dbReference type="Proteomes" id="UP000238081"/>
    </source>
</evidence>
<dbReference type="GO" id="GO:0015833">
    <property type="term" value="P:peptide transport"/>
    <property type="evidence" value="ECO:0007669"/>
    <property type="project" value="InterPro"/>
</dbReference>
<dbReference type="InterPro" id="IPR050319">
    <property type="entry name" value="ABC_transp_ATP-bind"/>
</dbReference>
<evidence type="ECO:0000256" key="1">
    <source>
        <dbReference type="ARBA" id="ARBA00005417"/>
    </source>
</evidence>
<dbReference type="AlphaFoldDB" id="A0A2S7F6F3"/>
<dbReference type="Gene3D" id="3.40.50.300">
    <property type="entry name" value="P-loop containing nucleotide triphosphate hydrolases"/>
    <property type="match status" value="1"/>
</dbReference>
<evidence type="ECO:0000256" key="3">
    <source>
        <dbReference type="ARBA" id="ARBA00022741"/>
    </source>
</evidence>
<dbReference type="PROSITE" id="PS50893">
    <property type="entry name" value="ABC_TRANSPORTER_2"/>
    <property type="match status" value="1"/>
</dbReference>
<keyword evidence="3" id="KW-0547">Nucleotide-binding</keyword>
<accession>A0A2S7F6F3</accession>
<reference evidence="6 7" key="1">
    <citation type="submission" date="2016-01" db="EMBL/GenBank/DDBJ databases">
        <title>Characterization of the Clostridium difficile lineages that are prevalent in Hong Kong and China.</title>
        <authorList>
            <person name="Kwok J.S.-L."/>
            <person name="Lam W.-Y."/>
            <person name="Ip M."/>
            <person name="Chan T.-F."/>
            <person name="Hawkey P.M."/>
            <person name="Tsui S.K.-W."/>
        </authorList>
    </citation>
    <scope>NUCLEOTIDE SEQUENCE [LARGE SCALE GENOMIC DNA]</scope>
    <source>
        <strain evidence="6 7">300064</strain>
    </source>
</reference>
<dbReference type="PANTHER" id="PTHR43776">
    <property type="entry name" value="TRANSPORT ATP-BINDING PROTEIN"/>
    <property type="match status" value="1"/>
</dbReference>
<evidence type="ECO:0000256" key="2">
    <source>
        <dbReference type="ARBA" id="ARBA00022448"/>
    </source>
</evidence>
<dbReference type="InterPro" id="IPR003593">
    <property type="entry name" value="AAA+_ATPase"/>
</dbReference>
<dbReference type="SUPFAM" id="SSF52540">
    <property type="entry name" value="P-loop containing nucleoside triphosphate hydrolases"/>
    <property type="match status" value="1"/>
</dbReference>
<dbReference type="Pfam" id="PF08352">
    <property type="entry name" value="oligo_HPY"/>
    <property type="match status" value="1"/>
</dbReference>
<name>A0A2S7F6F3_CLOBU</name>
<evidence type="ECO:0000256" key="4">
    <source>
        <dbReference type="ARBA" id="ARBA00022840"/>
    </source>
</evidence>
<dbReference type="GO" id="GO:0005524">
    <property type="term" value="F:ATP binding"/>
    <property type="evidence" value="ECO:0007669"/>
    <property type="project" value="UniProtKB-KW"/>
</dbReference>
<protein>
    <submittedName>
        <fullName evidence="6">Peptide ABC transporter substrate-binding protein</fullName>
    </submittedName>
</protein>
<dbReference type="InterPro" id="IPR027417">
    <property type="entry name" value="P-loop_NTPase"/>
</dbReference>
<dbReference type="Pfam" id="PF00005">
    <property type="entry name" value="ABC_tran"/>
    <property type="match status" value="1"/>
</dbReference>
<feature type="domain" description="ABC transporter" evidence="5">
    <location>
        <begin position="7"/>
        <end position="257"/>
    </location>
</feature>
<dbReference type="SMART" id="SM00382">
    <property type="entry name" value="AAA"/>
    <property type="match status" value="1"/>
</dbReference>
<keyword evidence="2" id="KW-0813">Transport</keyword>
<evidence type="ECO:0000259" key="5">
    <source>
        <dbReference type="PROSITE" id="PS50893"/>
    </source>
</evidence>
<dbReference type="GO" id="GO:0016887">
    <property type="term" value="F:ATP hydrolysis activity"/>
    <property type="evidence" value="ECO:0007669"/>
    <property type="project" value="InterPro"/>
</dbReference>
<dbReference type="RefSeq" id="WP_027636758.1">
    <property type="nucleotide sequence ID" value="NZ_JSEG01000041.1"/>
</dbReference>